<dbReference type="GO" id="GO:0043139">
    <property type="term" value="F:5'-3' DNA helicase activity"/>
    <property type="evidence" value="ECO:0007669"/>
    <property type="project" value="TreeGrafter"/>
</dbReference>
<evidence type="ECO:0000256" key="3">
    <source>
        <dbReference type="ARBA" id="ARBA00022801"/>
    </source>
</evidence>
<gene>
    <name evidence="8" type="ORF">FRZ32_02350</name>
</gene>
<reference evidence="8 9" key="1">
    <citation type="journal article" date="2015" name="J. Microbiol.">
        <title>Sphingosinicella ginsenosidimutans sp. nov., with ginsenoside converting activity.</title>
        <authorList>
            <person name="Kim J.K."/>
            <person name="Kang M.S."/>
            <person name="Park S.C."/>
            <person name="Kim K.M."/>
            <person name="Choi K."/>
            <person name="Yoon M.H."/>
            <person name="Im W.T."/>
        </authorList>
    </citation>
    <scope>NUCLEOTIDE SEQUENCE [LARGE SCALE GENOMIC DNA]</scope>
    <source>
        <strain evidence="8 9">BS-11</strain>
    </source>
</reference>
<keyword evidence="5" id="KW-0067">ATP-binding</keyword>
<keyword evidence="4" id="KW-0347">Helicase</keyword>
<sequence length="597" mass="66382">MAITRQSIQTALEAERRITQKGGGLEVASVFWEEHYLILSVKPLKGRNRVAIDEALEGVRVKWGAELEYAGLIKVVDADLERIIVLPATGGQPNIGDTLWLFPGDFLGPLIDMWGGEMGKLAAKRLRQSKEETEPLQQIRPLGPEFDELRERQKTAVQNAAYRCSVVIGPPGTGKTFTVGALGTYLLRRFSKARILVIGPTNVAVDTALLSIDDWLTKTGRPDIAEQMKRVGAHFDPRKYVDRPHLLVAGLDQKVTEFLLLEASEPSKSKIAEYVRWKDRLAAARKELGADIESVAHSARVVGVTVATAVKWHHVLKAAGPWPFVICDEASQIIGPAALMVPALGQQTIFAGDPKQLSPIVQSDGQVHRNLLAKTAFDLFAHAPTTFLNEQSRMAMGICHAVSRTFYNGELTVCRKAQRDKAWKVYRSPYYVNGREVPRVCFEQVSEPYQYSHNYGGFIRFQSAKMVEAIIDHLAGSYIDADDVLILTPFRAQRTLIRSFLKRRHPTISVSTVHRAQGSERKVIIFDPVDATSSFLRGKEGDRLINVAISRAQAHVIIPYHASELTNPTISRLQHISSGIFQTSDRYMRPFSFATAG</sequence>
<dbReference type="InterPro" id="IPR047187">
    <property type="entry name" value="SF1_C_Upf1"/>
</dbReference>
<keyword evidence="2" id="KW-0547">Nucleotide-binding</keyword>
<proteinExistence type="inferred from homology"/>
<dbReference type="EMBL" id="VOQQ01000001">
    <property type="protein sequence ID" value="TXC62599.1"/>
    <property type="molecule type" value="Genomic_DNA"/>
</dbReference>
<dbReference type="AlphaFoldDB" id="A0A5C6TQV1"/>
<name>A0A5C6TQV1_9SPHN</name>
<evidence type="ECO:0000256" key="1">
    <source>
        <dbReference type="ARBA" id="ARBA00007913"/>
    </source>
</evidence>
<dbReference type="InterPro" id="IPR041677">
    <property type="entry name" value="DNA2/NAM7_AAA_11"/>
</dbReference>
<dbReference type="PANTHER" id="PTHR43788">
    <property type="entry name" value="DNA2/NAM7 HELICASE FAMILY MEMBER"/>
    <property type="match status" value="1"/>
</dbReference>
<dbReference type="GO" id="GO:0005524">
    <property type="term" value="F:ATP binding"/>
    <property type="evidence" value="ECO:0007669"/>
    <property type="project" value="UniProtKB-KW"/>
</dbReference>
<dbReference type="InterPro" id="IPR041679">
    <property type="entry name" value="DNA2/NAM7-like_C"/>
</dbReference>
<organism evidence="8 9">
    <name type="scientific">Allosphingosinicella ginsenosidimutans</name>
    <dbReference type="NCBI Taxonomy" id="1176539"/>
    <lineage>
        <taxon>Bacteria</taxon>
        <taxon>Pseudomonadati</taxon>
        <taxon>Pseudomonadota</taxon>
        <taxon>Alphaproteobacteria</taxon>
        <taxon>Sphingomonadales</taxon>
        <taxon>Sphingomonadaceae</taxon>
        <taxon>Allosphingosinicella</taxon>
    </lineage>
</organism>
<evidence type="ECO:0000259" key="6">
    <source>
        <dbReference type="Pfam" id="PF13086"/>
    </source>
</evidence>
<evidence type="ECO:0000259" key="7">
    <source>
        <dbReference type="Pfam" id="PF13087"/>
    </source>
</evidence>
<dbReference type="SUPFAM" id="SSF52540">
    <property type="entry name" value="P-loop containing nucleoside triphosphate hydrolases"/>
    <property type="match status" value="1"/>
</dbReference>
<comment type="caution">
    <text evidence="8">The sequence shown here is derived from an EMBL/GenBank/DDBJ whole genome shotgun (WGS) entry which is preliminary data.</text>
</comment>
<evidence type="ECO:0000256" key="2">
    <source>
        <dbReference type="ARBA" id="ARBA00022741"/>
    </source>
</evidence>
<feature type="domain" description="DNA2/NAM7 helicase helicase" evidence="6">
    <location>
        <begin position="276"/>
        <end position="363"/>
    </location>
</feature>
<accession>A0A5C6TQV1</accession>
<feature type="domain" description="DNA2/NAM7 helicase helicase" evidence="6">
    <location>
        <begin position="150"/>
        <end position="221"/>
    </location>
</feature>
<evidence type="ECO:0000313" key="9">
    <source>
        <dbReference type="Proteomes" id="UP000321249"/>
    </source>
</evidence>
<evidence type="ECO:0000256" key="5">
    <source>
        <dbReference type="ARBA" id="ARBA00022840"/>
    </source>
</evidence>
<dbReference type="Proteomes" id="UP000321249">
    <property type="component" value="Unassembled WGS sequence"/>
</dbReference>
<dbReference type="Pfam" id="PF13087">
    <property type="entry name" value="AAA_12"/>
    <property type="match status" value="1"/>
</dbReference>
<dbReference type="CDD" id="cd18808">
    <property type="entry name" value="SF1_C_Upf1"/>
    <property type="match status" value="1"/>
</dbReference>
<keyword evidence="3" id="KW-0378">Hydrolase</keyword>
<comment type="similarity">
    <text evidence="1">Belongs to the DNA2/NAM7 helicase family.</text>
</comment>
<evidence type="ECO:0000313" key="8">
    <source>
        <dbReference type="EMBL" id="TXC62599.1"/>
    </source>
</evidence>
<protein>
    <submittedName>
        <fullName evidence="8">AAA family ATPase</fullName>
    </submittedName>
</protein>
<evidence type="ECO:0000256" key="4">
    <source>
        <dbReference type="ARBA" id="ARBA00022806"/>
    </source>
</evidence>
<dbReference type="PANTHER" id="PTHR43788:SF8">
    <property type="entry name" value="DNA-BINDING PROTEIN SMUBP-2"/>
    <property type="match status" value="1"/>
</dbReference>
<dbReference type="GO" id="GO:0016787">
    <property type="term" value="F:hydrolase activity"/>
    <property type="evidence" value="ECO:0007669"/>
    <property type="project" value="UniProtKB-KW"/>
</dbReference>
<feature type="domain" description="DNA2/NAM7 helicase-like C-terminal" evidence="7">
    <location>
        <begin position="382"/>
        <end position="558"/>
    </location>
</feature>
<keyword evidence="9" id="KW-1185">Reference proteome</keyword>
<dbReference type="Gene3D" id="3.40.50.300">
    <property type="entry name" value="P-loop containing nucleotide triphosphate hydrolases"/>
    <property type="match status" value="2"/>
</dbReference>
<dbReference type="InterPro" id="IPR050534">
    <property type="entry name" value="Coronavir_polyprotein_1ab"/>
</dbReference>
<dbReference type="Pfam" id="PF13086">
    <property type="entry name" value="AAA_11"/>
    <property type="match status" value="2"/>
</dbReference>
<dbReference type="InterPro" id="IPR027417">
    <property type="entry name" value="P-loop_NTPase"/>
</dbReference>